<dbReference type="EMBL" id="JAMQOP010000001">
    <property type="protein sequence ID" value="MDS0298041.1"/>
    <property type="molecule type" value="Genomic_DNA"/>
</dbReference>
<gene>
    <name evidence="1" type="ORF">NDI76_04740</name>
</gene>
<organism evidence="1 2">
    <name type="scientific">Halogeometricum salsisoli</name>
    <dbReference type="NCBI Taxonomy" id="2950536"/>
    <lineage>
        <taxon>Archaea</taxon>
        <taxon>Methanobacteriati</taxon>
        <taxon>Methanobacteriota</taxon>
        <taxon>Stenosarchaea group</taxon>
        <taxon>Halobacteria</taxon>
        <taxon>Halobacteriales</taxon>
        <taxon>Haloferacaceae</taxon>
        <taxon>Halogeometricum</taxon>
    </lineage>
</organism>
<dbReference type="PANTHER" id="PTHR39550:SF1">
    <property type="entry name" value="SLL0658 PROTEIN"/>
    <property type="match status" value="1"/>
</dbReference>
<comment type="caution">
    <text evidence="1">The sequence shown here is derived from an EMBL/GenBank/DDBJ whole genome shotgun (WGS) entry which is preliminary data.</text>
</comment>
<reference evidence="1 2" key="1">
    <citation type="submission" date="2022-06" db="EMBL/GenBank/DDBJ databases">
        <title>Halogeometricum sp. a new haloarchaeum isolate from saline soil.</title>
        <authorList>
            <person name="Strakova D."/>
            <person name="Galisteo C."/>
            <person name="Sanchez-Porro C."/>
            <person name="Ventosa A."/>
        </authorList>
    </citation>
    <scope>NUCLEOTIDE SEQUENCE [LARGE SCALE GENOMIC DNA]</scope>
    <source>
        <strain evidence="1 2">S1BR25-6</strain>
    </source>
</reference>
<proteinExistence type="predicted"/>
<protein>
    <recommendedName>
        <fullName evidence="3">Nucleic acid-binding protein</fullName>
    </recommendedName>
</protein>
<name>A0ABU2GC54_9EURY</name>
<sequence>MDATTLIALGNVGELELLLDFDGQIVITPRVANEVSAEPARTNLDQFGQRSGVRRRPTSALSDAKLTEAKDLLGDSELNGDAEVIAGVLIGVQRSSMDRREGTSMASLVAVVSDDRRVRTVAESLGATVTGTIGVVVRAVHEEMDPDEAKELVRRLDSQGLHMTGELRETAYRLVEEAAKERENR</sequence>
<evidence type="ECO:0000313" key="1">
    <source>
        <dbReference type="EMBL" id="MDS0298041.1"/>
    </source>
</evidence>
<dbReference type="InterPro" id="IPR021799">
    <property type="entry name" value="PIN-like_prokaryotic"/>
</dbReference>
<keyword evidence="2" id="KW-1185">Reference proteome</keyword>
<dbReference type="Proteomes" id="UP001257060">
    <property type="component" value="Unassembled WGS sequence"/>
</dbReference>
<dbReference type="Pfam" id="PF11848">
    <property type="entry name" value="DUF3368"/>
    <property type="match status" value="2"/>
</dbReference>
<accession>A0ABU2GC54</accession>
<evidence type="ECO:0008006" key="3">
    <source>
        <dbReference type="Google" id="ProtNLM"/>
    </source>
</evidence>
<evidence type="ECO:0000313" key="2">
    <source>
        <dbReference type="Proteomes" id="UP001257060"/>
    </source>
</evidence>
<dbReference type="RefSeq" id="WP_310922863.1">
    <property type="nucleotide sequence ID" value="NZ_JAMQOP010000001.1"/>
</dbReference>
<dbReference type="PANTHER" id="PTHR39550">
    <property type="entry name" value="SLL0658 PROTEIN"/>
    <property type="match status" value="1"/>
</dbReference>